<dbReference type="Proteomes" id="UP000298493">
    <property type="component" value="Unassembled WGS sequence"/>
</dbReference>
<feature type="region of interest" description="Disordered" evidence="1">
    <location>
        <begin position="1"/>
        <end position="33"/>
    </location>
</feature>
<sequence>MVLEGATGPQSDPYDNGSPFSESPSSDTDPYDSSSSAVYSIDFSALHRPMPIFGYVTGYSPPRFEKMIVAGIDSVSNRLNRQLSPEETQALASAYSKSLSYSSWGDGLGLIAGWARCYQKADEFKLPWGQDFRVKNPDILGPLRGATARLGWHAIRSIPYGLFGYFVLGHFTKGCAATVFMVTRSRDPALKLVDKQLTDTFKQQGGETVSPDTPTSDYGMIKEEADVPYDDMSPQAGNDGALLSDSEMRMEESRQQQLADAQRPKTVADRVTTQGERRDWDQNRGAKSGGIDPRADKPVNDPMYGMSAAERQASSGTTKESAWERLRREAAEKANK</sequence>
<comment type="caution">
    <text evidence="2">The sequence shown here is derived from an EMBL/GenBank/DDBJ whole genome shotgun (WGS) entry which is preliminary data.</text>
</comment>
<reference evidence="2 3" key="1">
    <citation type="submission" date="2019-04" db="EMBL/GenBank/DDBJ databases">
        <title>High contiguity whole genome sequence and gene annotation resource for two Venturia nashicola isolates.</title>
        <authorList>
            <person name="Prokchorchik M."/>
            <person name="Won K."/>
            <person name="Lee Y."/>
            <person name="Choi E.D."/>
            <person name="Segonzac C."/>
            <person name="Sohn K.H."/>
        </authorList>
    </citation>
    <scope>NUCLEOTIDE SEQUENCE [LARGE SCALE GENOMIC DNA]</scope>
    <source>
        <strain evidence="2 3">PRI2</strain>
    </source>
</reference>
<evidence type="ECO:0000313" key="2">
    <source>
        <dbReference type="EMBL" id="TID21612.1"/>
    </source>
</evidence>
<feature type="compositionally biased region" description="Basic and acidic residues" evidence="1">
    <location>
        <begin position="275"/>
        <end position="284"/>
    </location>
</feature>
<dbReference type="EMBL" id="SNSC02000009">
    <property type="protein sequence ID" value="TID21612.1"/>
    <property type="molecule type" value="Genomic_DNA"/>
</dbReference>
<accession>A0A4Z1NZR7</accession>
<dbReference type="AlphaFoldDB" id="A0A4Z1NZR7"/>
<dbReference type="STRING" id="86259.A0A4Z1NZR7"/>
<evidence type="ECO:0000256" key="1">
    <source>
        <dbReference type="SAM" id="MobiDB-lite"/>
    </source>
</evidence>
<gene>
    <name evidence="2" type="ORF">E6O75_ATG05007</name>
</gene>
<protein>
    <submittedName>
        <fullName evidence="2">Uncharacterized protein</fullName>
    </submittedName>
</protein>
<keyword evidence="3" id="KW-1185">Reference proteome</keyword>
<evidence type="ECO:0000313" key="3">
    <source>
        <dbReference type="Proteomes" id="UP000298493"/>
    </source>
</evidence>
<feature type="region of interest" description="Disordered" evidence="1">
    <location>
        <begin position="246"/>
        <end position="336"/>
    </location>
</feature>
<organism evidence="2 3">
    <name type="scientific">Venturia nashicola</name>
    <dbReference type="NCBI Taxonomy" id="86259"/>
    <lineage>
        <taxon>Eukaryota</taxon>
        <taxon>Fungi</taxon>
        <taxon>Dikarya</taxon>
        <taxon>Ascomycota</taxon>
        <taxon>Pezizomycotina</taxon>
        <taxon>Dothideomycetes</taxon>
        <taxon>Pleosporomycetidae</taxon>
        <taxon>Venturiales</taxon>
        <taxon>Venturiaceae</taxon>
        <taxon>Venturia</taxon>
    </lineage>
</organism>
<feature type="compositionally biased region" description="Low complexity" evidence="1">
    <location>
        <begin position="21"/>
        <end position="33"/>
    </location>
</feature>
<name>A0A4Z1NZR7_9PEZI</name>
<dbReference type="OrthoDB" id="4204700at2759"/>
<feature type="compositionally biased region" description="Basic and acidic residues" evidence="1">
    <location>
        <begin position="321"/>
        <end position="336"/>
    </location>
</feature>
<proteinExistence type="predicted"/>